<evidence type="ECO:0000313" key="2">
    <source>
        <dbReference type="EMBL" id="BBJ46722.1"/>
    </source>
</evidence>
<evidence type="ECO:0000313" key="3">
    <source>
        <dbReference type="Proteomes" id="UP000463951"/>
    </source>
</evidence>
<dbReference type="Proteomes" id="UP000463951">
    <property type="component" value="Chromosome"/>
</dbReference>
<sequence length="206" mass="21596">MATPVGTATATSTGTAARRVTSESSTSTAPARPAKGTPARVREYARRGPAGERAHEGGRAQADEADRSGEGDGRRGEQRREYDDRDPGGADRDAEAAGVVAERQGVHAAGEEQQSGEPDEADGRHLHDAVEPVLGDAALVPLEEALHPLGEEQEQPFGDGGEAEGEGTAGEHEPDASRAQARQSEHDGRRHEPADERDTGGGEQRE</sequence>
<name>A0A499UZT7_9ACTN</name>
<organism evidence="2 3">
    <name type="scientific">Streptomyces antimycoticus</name>
    <dbReference type="NCBI Taxonomy" id="68175"/>
    <lineage>
        <taxon>Bacteria</taxon>
        <taxon>Bacillati</taxon>
        <taxon>Actinomycetota</taxon>
        <taxon>Actinomycetes</taxon>
        <taxon>Kitasatosporales</taxon>
        <taxon>Streptomycetaceae</taxon>
        <taxon>Streptomyces</taxon>
        <taxon>Streptomyces violaceusniger group</taxon>
    </lineage>
</organism>
<accession>A0A499UZT7</accession>
<feature type="compositionally biased region" description="Basic and acidic residues" evidence="1">
    <location>
        <begin position="121"/>
        <end position="130"/>
    </location>
</feature>
<feature type="region of interest" description="Disordered" evidence="1">
    <location>
        <begin position="1"/>
        <end position="206"/>
    </location>
</feature>
<reference evidence="2 3" key="1">
    <citation type="journal article" date="2020" name="Int. J. Syst. Evol. Microbiol.">
        <title>Reclassification of Streptomyces castelarensis and Streptomyces sporoclivatus as later heterotypic synonyms of Streptomyces antimycoticus.</title>
        <authorList>
            <person name="Komaki H."/>
            <person name="Tamura T."/>
        </authorList>
    </citation>
    <scope>NUCLEOTIDE SEQUENCE [LARGE SCALE GENOMIC DNA]</scope>
    <source>
        <strain evidence="2 3">NBRC 100767</strain>
    </source>
</reference>
<feature type="compositionally biased region" description="Basic and acidic residues" evidence="1">
    <location>
        <begin position="40"/>
        <end position="95"/>
    </location>
</feature>
<gene>
    <name evidence="2" type="ORF">SSPO_094400</name>
</gene>
<dbReference type="EMBL" id="AP019620">
    <property type="protein sequence ID" value="BBJ46722.1"/>
    <property type="molecule type" value="Genomic_DNA"/>
</dbReference>
<proteinExistence type="predicted"/>
<protein>
    <submittedName>
        <fullName evidence="2">Uncharacterized protein</fullName>
    </submittedName>
</protein>
<evidence type="ECO:0000256" key="1">
    <source>
        <dbReference type="SAM" id="MobiDB-lite"/>
    </source>
</evidence>
<feature type="compositionally biased region" description="Basic and acidic residues" evidence="1">
    <location>
        <begin position="183"/>
        <end position="206"/>
    </location>
</feature>
<feature type="compositionally biased region" description="Low complexity" evidence="1">
    <location>
        <begin position="1"/>
        <end position="19"/>
    </location>
</feature>
<dbReference type="AlphaFoldDB" id="A0A499UZT7"/>